<name>A0A3S0XMX0_9PROT</name>
<reference evidence="1 2" key="1">
    <citation type="submission" date="2018-12" db="EMBL/GenBank/DDBJ databases">
        <authorList>
            <person name="Yang Y."/>
        </authorList>
    </citation>
    <scope>NUCLEOTIDE SEQUENCE [LARGE SCALE GENOMIC DNA]</scope>
    <source>
        <strain evidence="1 2">GSF71</strain>
    </source>
</reference>
<comment type="caution">
    <text evidence="1">The sequence shown here is derived from an EMBL/GenBank/DDBJ whole genome shotgun (WGS) entry which is preliminary data.</text>
</comment>
<dbReference type="Gene3D" id="3.30.530.20">
    <property type="match status" value="1"/>
</dbReference>
<dbReference type="RefSeq" id="WP_126998061.1">
    <property type="nucleotide sequence ID" value="NZ_CP173192.1"/>
</dbReference>
<organism evidence="1 2">
    <name type="scientific">Azospirillum doebereinerae</name>
    <dbReference type="NCBI Taxonomy" id="92933"/>
    <lineage>
        <taxon>Bacteria</taxon>
        <taxon>Pseudomonadati</taxon>
        <taxon>Pseudomonadota</taxon>
        <taxon>Alphaproteobacteria</taxon>
        <taxon>Rhodospirillales</taxon>
        <taxon>Azospirillaceae</taxon>
        <taxon>Azospirillum</taxon>
    </lineage>
</organism>
<keyword evidence="2" id="KW-1185">Reference proteome</keyword>
<dbReference type="Proteomes" id="UP000280346">
    <property type="component" value="Unassembled WGS sequence"/>
</dbReference>
<proteinExistence type="predicted"/>
<accession>A0A3S0XMX0</accession>
<dbReference type="PANTHER" id="PTHR39332">
    <property type="entry name" value="BLL4707 PROTEIN"/>
    <property type="match status" value="1"/>
</dbReference>
<dbReference type="InterPro" id="IPR019587">
    <property type="entry name" value="Polyketide_cyclase/dehydratase"/>
</dbReference>
<dbReference type="EMBL" id="RZIJ01000008">
    <property type="protein sequence ID" value="RUQ71364.1"/>
    <property type="molecule type" value="Genomic_DNA"/>
</dbReference>
<protein>
    <submittedName>
        <fullName evidence="1">SRPBCC family protein</fullName>
    </submittedName>
</protein>
<dbReference type="SUPFAM" id="SSF55961">
    <property type="entry name" value="Bet v1-like"/>
    <property type="match status" value="1"/>
</dbReference>
<dbReference type="OrthoDB" id="1364128at2"/>
<sequence>MITTSILLPDPARRLWPLVRWDGRLCDWYPGAVALTVEGTGKGALRQLLLKDGTRLVQRLEHTSRIDEAYTYAVVESPYPVADLLAQIRVQPEADGHATLIWTATFKPTGLSEARTELFVRDLYDAGVERLRGLLTR</sequence>
<dbReference type="CDD" id="cd07821">
    <property type="entry name" value="PYR_PYL_RCAR_like"/>
    <property type="match status" value="1"/>
</dbReference>
<dbReference type="InterPro" id="IPR023393">
    <property type="entry name" value="START-like_dom_sf"/>
</dbReference>
<dbReference type="Pfam" id="PF10604">
    <property type="entry name" value="Polyketide_cyc2"/>
    <property type="match status" value="1"/>
</dbReference>
<dbReference type="AlphaFoldDB" id="A0A3S0XMX0"/>
<gene>
    <name evidence="1" type="ORF">EJ913_11935</name>
</gene>
<dbReference type="PANTHER" id="PTHR39332:SF7">
    <property type="entry name" value="SRPBCC FAMILY PROTEIN"/>
    <property type="match status" value="1"/>
</dbReference>
<evidence type="ECO:0000313" key="1">
    <source>
        <dbReference type="EMBL" id="RUQ71364.1"/>
    </source>
</evidence>
<evidence type="ECO:0000313" key="2">
    <source>
        <dbReference type="Proteomes" id="UP000280346"/>
    </source>
</evidence>